<evidence type="ECO:0000313" key="4">
    <source>
        <dbReference type="RefSeq" id="XP_015606182.1"/>
    </source>
</evidence>
<dbReference type="RefSeq" id="XP_015606182.1">
    <property type="nucleotide sequence ID" value="XM_015750696.2"/>
</dbReference>
<proteinExistence type="predicted"/>
<reference evidence="2 3" key="1">
    <citation type="submission" date="2025-04" db="UniProtKB">
        <authorList>
            <consortium name="RefSeq"/>
        </authorList>
    </citation>
    <scope>IDENTIFICATION</scope>
</reference>
<evidence type="ECO:0000313" key="1">
    <source>
        <dbReference type="Proteomes" id="UP000694920"/>
    </source>
</evidence>
<protein>
    <submittedName>
        <fullName evidence="2 3">Uncharacterized protein LOC107272970</fullName>
    </submittedName>
</protein>
<evidence type="ECO:0000313" key="5">
    <source>
        <dbReference type="RefSeq" id="XP_024946108.1"/>
    </source>
</evidence>
<dbReference type="AlphaFoldDB" id="A0AAJ7CAT1"/>
<accession>A0AAJ7CAT1</accession>
<dbReference type="RefSeq" id="XP_015606180.1">
    <property type="nucleotide sequence ID" value="XM_015750694.2"/>
</dbReference>
<dbReference type="RefSeq" id="XP_024946108.1">
    <property type="nucleotide sequence ID" value="XM_025090340.1"/>
</dbReference>
<evidence type="ECO:0000313" key="2">
    <source>
        <dbReference type="RefSeq" id="XP_015606180.1"/>
    </source>
</evidence>
<evidence type="ECO:0000313" key="3">
    <source>
        <dbReference type="RefSeq" id="XP_015606181.1"/>
    </source>
</evidence>
<organism evidence="1 2">
    <name type="scientific">Cephus cinctus</name>
    <name type="common">Wheat stem sawfly</name>
    <dbReference type="NCBI Taxonomy" id="211228"/>
    <lineage>
        <taxon>Eukaryota</taxon>
        <taxon>Metazoa</taxon>
        <taxon>Ecdysozoa</taxon>
        <taxon>Arthropoda</taxon>
        <taxon>Hexapoda</taxon>
        <taxon>Insecta</taxon>
        <taxon>Pterygota</taxon>
        <taxon>Neoptera</taxon>
        <taxon>Endopterygota</taxon>
        <taxon>Hymenoptera</taxon>
        <taxon>Cephoidea</taxon>
        <taxon>Cephidae</taxon>
        <taxon>Cephus</taxon>
    </lineage>
</organism>
<dbReference type="GeneID" id="107272970"/>
<name>A0AAJ7CAT1_CEPCN</name>
<dbReference type="KEGG" id="ccin:107272970"/>
<sequence length="84" mass="9497">MDVPNLVTFVSAGKPIFQALTSTNFEVDGQWMLLTTEKIKTTESLYPAIIGPEHQIPILDQGSLFQDVNRKHYSISLDFIQWTA</sequence>
<dbReference type="Proteomes" id="UP000694920">
    <property type="component" value="Unplaced"/>
</dbReference>
<keyword evidence="1" id="KW-1185">Reference proteome</keyword>
<gene>
    <name evidence="2 3 4 5" type="primary">LOC107272970</name>
</gene>
<dbReference type="RefSeq" id="XP_015606181.1">
    <property type="nucleotide sequence ID" value="XM_015750695.2"/>
</dbReference>